<dbReference type="Proteomes" id="UP000694564">
    <property type="component" value="Chromosome 11"/>
</dbReference>
<evidence type="ECO:0000313" key="2">
    <source>
        <dbReference type="Ensembl" id="ENSSVLP00005019856.1"/>
    </source>
</evidence>
<dbReference type="AlphaFoldDB" id="A0A8D2D5D4"/>
<accession>A0A8D2D5D4</accession>
<evidence type="ECO:0000313" key="3">
    <source>
        <dbReference type="Proteomes" id="UP000694564"/>
    </source>
</evidence>
<feature type="compositionally biased region" description="Gly residues" evidence="1">
    <location>
        <begin position="25"/>
        <end position="42"/>
    </location>
</feature>
<name>A0A8D2D5D4_SCIVU</name>
<feature type="compositionally biased region" description="Basic residues" evidence="1">
    <location>
        <begin position="12"/>
        <end position="24"/>
    </location>
</feature>
<sequence length="132" mass="13724">GARSPAGLGLRSHGRAGTGRRRPGRGGGGGAEALQARGGGRGLAALARRPPGHGRCAPDGGAVPPDAPTKAGVLQVRRWGPRERSARDHLSQQSAPEVACSERPALAWPCWGWRRGVATSLHELCKPYSSRT</sequence>
<organism evidence="2 3">
    <name type="scientific">Sciurus vulgaris</name>
    <name type="common">Eurasian red squirrel</name>
    <dbReference type="NCBI Taxonomy" id="55149"/>
    <lineage>
        <taxon>Eukaryota</taxon>
        <taxon>Metazoa</taxon>
        <taxon>Chordata</taxon>
        <taxon>Craniata</taxon>
        <taxon>Vertebrata</taxon>
        <taxon>Euteleostomi</taxon>
        <taxon>Mammalia</taxon>
        <taxon>Eutheria</taxon>
        <taxon>Euarchontoglires</taxon>
        <taxon>Glires</taxon>
        <taxon>Rodentia</taxon>
        <taxon>Sciuromorpha</taxon>
        <taxon>Sciuridae</taxon>
        <taxon>Sciurinae</taxon>
        <taxon>Sciurini</taxon>
        <taxon>Sciurus</taxon>
    </lineage>
</organism>
<reference evidence="2" key="1">
    <citation type="submission" date="2025-08" db="UniProtKB">
        <authorList>
            <consortium name="Ensembl"/>
        </authorList>
    </citation>
    <scope>IDENTIFICATION</scope>
</reference>
<feature type="region of interest" description="Disordered" evidence="1">
    <location>
        <begin position="1"/>
        <end position="71"/>
    </location>
</feature>
<evidence type="ECO:0000256" key="1">
    <source>
        <dbReference type="SAM" id="MobiDB-lite"/>
    </source>
</evidence>
<dbReference type="Ensembl" id="ENSSVLT00005022143.1">
    <property type="protein sequence ID" value="ENSSVLP00005019856.1"/>
    <property type="gene ID" value="ENSSVLG00005015926.1"/>
</dbReference>
<reference evidence="2" key="2">
    <citation type="submission" date="2025-09" db="UniProtKB">
        <authorList>
            <consortium name="Ensembl"/>
        </authorList>
    </citation>
    <scope>IDENTIFICATION</scope>
</reference>
<protein>
    <submittedName>
        <fullName evidence="2">Uncharacterized protein</fullName>
    </submittedName>
</protein>
<keyword evidence="3" id="KW-1185">Reference proteome</keyword>
<proteinExistence type="predicted"/>